<organism evidence="8 9">
    <name type="scientific">Callithrix jacchus</name>
    <name type="common">White-tufted-ear marmoset</name>
    <name type="synonym">Simia Jacchus</name>
    <dbReference type="NCBI Taxonomy" id="9483"/>
    <lineage>
        <taxon>Eukaryota</taxon>
        <taxon>Metazoa</taxon>
        <taxon>Chordata</taxon>
        <taxon>Craniata</taxon>
        <taxon>Vertebrata</taxon>
        <taxon>Euteleostomi</taxon>
        <taxon>Mammalia</taxon>
        <taxon>Eutheria</taxon>
        <taxon>Euarchontoglires</taxon>
        <taxon>Primates</taxon>
        <taxon>Haplorrhini</taxon>
        <taxon>Platyrrhini</taxon>
        <taxon>Cebidae</taxon>
        <taxon>Callitrichinae</taxon>
        <taxon>Callithrix</taxon>
        <taxon>Callithrix</taxon>
    </lineage>
</organism>
<proteinExistence type="predicted"/>
<dbReference type="SUPFAM" id="SSF48726">
    <property type="entry name" value="Immunoglobulin"/>
    <property type="match status" value="1"/>
</dbReference>
<evidence type="ECO:0000313" key="8">
    <source>
        <dbReference type="Ensembl" id="ENSCJAP00000083804.1"/>
    </source>
</evidence>
<feature type="compositionally biased region" description="Basic and acidic residues" evidence="6">
    <location>
        <begin position="233"/>
        <end position="244"/>
    </location>
</feature>
<comment type="subcellular location">
    <subcellularLocation>
        <location evidence="1">Cell membrane</location>
    </subcellularLocation>
</comment>
<protein>
    <recommendedName>
        <fullName evidence="7">Immunoglobulin V-set domain-containing protein</fullName>
    </recommendedName>
</protein>
<dbReference type="Proteomes" id="UP000008225">
    <property type="component" value="Chromosome 8"/>
</dbReference>
<dbReference type="InterPro" id="IPR036179">
    <property type="entry name" value="Ig-like_dom_sf"/>
</dbReference>
<evidence type="ECO:0000256" key="1">
    <source>
        <dbReference type="ARBA" id="ARBA00004236"/>
    </source>
</evidence>
<feature type="compositionally biased region" description="Polar residues" evidence="6">
    <location>
        <begin position="35"/>
        <end position="66"/>
    </location>
</feature>
<evidence type="ECO:0000313" key="9">
    <source>
        <dbReference type="Proteomes" id="UP000008225"/>
    </source>
</evidence>
<dbReference type="InterPro" id="IPR013783">
    <property type="entry name" value="Ig-like_fold"/>
</dbReference>
<keyword evidence="4" id="KW-0391">Immunity</keyword>
<reference evidence="8" key="2">
    <citation type="submission" date="2025-08" db="UniProtKB">
        <authorList>
            <consortium name="Ensembl"/>
        </authorList>
    </citation>
    <scope>IDENTIFICATION</scope>
</reference>
<dbReference type="Pfam" id="PF07686">
    <property type="entry name" value="V-set"/>
    <property type="match status" value="1"/>
</dbReference>
<dbReference type="Ensembl" id="ENSCJAT00000121190.1">
    <property type="protein sequence ID" value="ENSCJAP00000083804.1"/>
    <property type="gene ID" value="ENSCJAG00000085489.1"/>
</dbReference>
<dbReference type="PANTHER" id="PTHR23268:SF40">
    <property type="entry name" value="T CELL RECEPTOR BETA VARIABLE 4-1"/>
    <property type="match status" value="1"/>
</dbReference>
<dbReference type="OMA" id="DRSSEHY"/>
<feature type="domain" description="Immunoglobulin V-set" evidence="7">
    <location>
        <begin position="123"/>
        <end position="198"/>
    </location>
</feature>
<dbReference type="GeneTree" id="ENSGT00940000162509"/>
<dbReference type="GO" id="GO:0007166">
    <property type="term" value="P:cell surface receptor signaling pathway"/>
    <property type="evidence" value="ECO:0007669"/>
    <property type="project" value="TreeGrafter"/>
</dbReference>
<reference evidence="8 9" key="1">
    <citation type="submission" date="2009-03" db="EMBL/GenBank/DDBJ databases">
        <authorList>
            <person name="Warren W."/>
            <person name="Ye L."/>
            <person name="Minx P."/>
            <person name="Worley K."/>
            <person name="Gibbs R."/>
            <person name="Wilson R.K."/>
        </authorList>
    </citation>
    <scope>NUCLEOTIDE SEQUENCE [LARGE SCALE GENOMIC DNA]</scope>
</reference>
<evidence type="ECO:0000256" key="4">
    <source>
        <dbReference type="ARBA" id="ARBA00022859"/>
    </source>
</evidence>
<dbReference type="GO" id="GO:0002376">
    <property type="term" value="P:immune system process"/>
    <property type="evidence" value="ECO:0007669"/>
    <property type="project" value="UniProtKB-KW"/>
</dbReference>
<feature type="region of interest" description="Disordered" evidence="6">
    <location>
        <begin position="35"/>
        <end position="81"/>
    </location>
</feature>
<keyword evidence="2" id="KW-1003">Cell membrane</keyword>
<dbReference type="PANTHER" id="PTHR23268">
    <property type="entry name" value="T-CELL RECEPTOR BETA CHAIN"/>
    <property type="match status" value="1"/>
</dbReference>
<dbReference type="InterPro" id="IPR013106">
    <property type="entry name" value="Ig_V-set"/>
</dbReference>
<reference evidence="8" key="3">
    <citation type="submission" date="2025-09" db="UniProtKB">
        <authorList>
            <consortium name="Ensembl"/>
        </authorList>
    </citation>
    <scope>IDENTIFICATION</scope>
</reference>
<dbReference type="SMART" id="SM00406">
    <property type="entry name" value="IGv"/>
    <property type="match status" value="1"/>
</dbReference>
<evidence type="ECO:0000256" key="5">
    <source>
        <dbReference type="ARBA" id="ARBA00023136"/>
    </source>
</evidence>
<keyword evidence="9" id="KW-1185">Reference proteome</keyword>
<dbReference type="InterPro" id="IPR050413">
    <property type="entry name" value="TCR_beta_variable"/>
</dbReference>
<feature type="region of interest" description="Disordered" evidence="6">
    <location>
        <begin position="219"/>
        <end position="244"/>
    </location>
</feature>
<name>A0A8I3WEV3_CALJA</name>
<evidence type="ECO:0000256" key="2">
    <source>
        <dbReference type="ARBA" id="ARBA00022475"/>
    </source>
</evidence>
<evidence type="ECO:0000256" key="6">
    <source>
        <dbReference type="SAM" id="MobiDB-lite"/>
    </source>
</evidence>
<dbReference type="Gene3D" id="2.60.40.10">
    <property type="entry name" value="Immunoglobulins"/>
    <property type="match status" value="1"/>
</dbReference>
<keyword evidence="3" id="KW-0732">Signal</keyword>
<evidence type="ECO:0000256" key="3">
    <source>
        <dbReference type="ARBA" id="ARBA00022729"/>
    </source>
</evidence>
<dbReference type="AlphaFoldDB" id="A0A8I3WEV3"/>
<sequence length="244" mass="27447">MLLKMIDEHKHKGEGKANIPKIKRQFCCSNLERMQSNQEQTAPASGETVMSSDITGKTTNQGQGDQSPAALPEDPRQRPHFRPQASMGCRLLCYALLCLLGAVPMDTGVTQTPKHLVMGMTDEKSLQCEQHLGHNVMYWYKQKAKKPPELMFIYNYKEISVNESVPSRFSPECPDSSHLYLHLHALQPEDSALYLCASRQDTALQSHCLPVHKPQGLLRKPSRRARVNTSCKSPDRSSEHYGTC</sequence>
<keyword evidence="5" id="KW-0472">Membrane</keyword>
<evidence type="ECO:0000259" key="7">
    <source>
        <dbReference type="SMART" id="SM00406"/>
    </source>
</evidence>
<dbReference type="GO" id="GO:0005886">
    <property type="term" value="C:plasma membrane"/>
    <property type="evidence" value="ECO:0007669"/>
    <property type="project" value="UniProtKB-SubCell"/>
</dbReference>
<accession>A0A8I3WEV3</accession>